<feature type="signal peptide" evidence="1">
    <location>
        <begin position="1"/>
        <end position="25"/>
    </location>
</feature>
<accession>M5PSA8</accession>
<dbReference type="OrthoDB" id="5471872at2"/>
<dbReference type="PATRIC" id="fig|1262666.3.peg.2300"/>
<comment type="caution">
    <text evidence="2">The sequence shown here is derived from an EMBL/GenBank/DDBJ whole genome shotgun (WGS) entry which is preliminary data.</text>
</comment>
<dbReference type="Gene3D" id="1.20.120.1490">
    <property type="match status" value="1"/>
</dbReference>
<evidence type="ECO:0000313" key="3">
    <source>
        <dbReference type="Proteomes" id="UP000011922"/>
    </source>
</evidence>
<dbReference type="Pfam" id="PF13801">
    <property type="entry name" value="Metal_resist"/>
    <property type="match status" value="1"/>
</dbReference>
<gene>
    <name evidence="2" type="ORF">PCS_02265</name>
</gene>
<keyword evidence="1" id="KW-0732">Signal</keyword>
<name>M5PSA8_DESAF</name>
<sequence>MNTKTMRIVVLSGLVVLITAALAFAQPGVGRGGWGQGGCPGYGAGQAQNLTPEQQQKFDALFSEHQKKGFALQQDIWAKHTELDALAQNPNTKPERITQLVNELKDLRAKQYTQREAFRAALQKEGLPAAYGNCGGFGGGYGNGPRGGRGMMRGGC</sequence>
<reference evidence="2 3" key="1">
    <citation type="journal article" date="2013" name="Genome Announc.">
        <title>Draft Genome Sequence for Desulfovibrio africanus Strain PCS.</title>
        <authorList>
            <person name="Brown S.D."/>
            <person name="Utturkar S.M."/>
            <person name="Arkin A.P."/>
            <person name="Deutschbauer A.M."/>
            <person name="Elias D.A."/>
            <person name="Hazen T.C."/>
            <person name="Chakraborty R."/>
        </authorList>
    </citation>
    <scope>NUCLEOTIDE SEQUENCE [LARGE SCALE GENOMIC DNA]</scope>
    <source>
        <strain evidence="2 3">PCS</strain>
    </source>
</reference>
<dbReference type="RefSeq" id="WP_005987212.1">
    <property type="nucleotide sequence ID" value="NZ_AOSV01000024.1"/>
</dbReference>
<proteinExistence type="predicted"/>
<feature type="chain" id="PRO_5004069590" evidence="1">
    <location>
        <begin position="26"/>
        <end position="156"/>
    </location>
</feature>
<organism evidence="2 3">
    <name type="scientific">Desulfocurvibacter africanus PCS</name>
    <dbReference type="NCBI Taxonomy" id="1262666"/>
    <lineage>
        <taxon>Bacteria</taxon>
        <taxon>Pseudomonadati</taxon>
        <taxon>Thermodesulfobacteriota</taxon>
        <taxon>Desulfovibrionia</taxon>
        <taxon>Desulfovibrionales</taxon>
        <taxon>Desulfovibrionaceae</taxon>
        <taxon>Desulfocurvibacter</taxon>
    </lineage>
</organism>
<protein>
    <submittedName>
        <fullName evidence="2">Heavy-metal resistance</fullName>
    </submittedName>
</protein>
<evidence type="ECO:0000313" key="2">
    <source>
        <dbReference type="EMBL" id="EMG36945.1"/>
    </source>
</evidence>
<dbReference type="InterPro" id="IPR025961">
    <property type="entry name" value="Metal_resist"/>
</dbReference>
<dbReference type="AlphaFoldDB" id="M5PSA8"/>
<dbReference type="EMBL" id="AOSV01000024">
    <property type="protein sequence ID" value="EMG36945.1"/>
    <property type="molecule type" value="Genomic_DNA"/>
</dbReference>
<evidence type="ECO:0000256" key="1">
    <source>
        <dbReference type="SAM" id="SignalP"/>
    </source>
</evidence>
<dbReference type="Proteomes" id="UP000011922">
    <property type="component" value="Unassembled WGS sequence"/>
</dbReference>